<protein>
    <submittedName>
        <fullName evidence="1">DUF1847 domain-containing protein</fullName>
    </submittedName>
</protein>
<dbReference type="Pfam" id="PF08901">
    <property type="entry name" value="DUF1847"/>
    <property type="match status" value="1"/>
</dbReference>
<comment type="caution">
    <text evidence="1">The sequence shown here is derived from an EMBL/GenBank/DDBJ whole genome shotgun (WGS) entry which is preliminary data.</text>
</comment>
<gene>
    <name evidence="1" type="ORF">LIZ65_02035</name>
</gene>
<evidence type="ECO:0000313" key="1">
    <source>
        <dbReference type="EMBL" id="MCB7386054.1"/>
    </source>
</evidence>
<dbReference type="EMBL" id="JAJCIS010000001">
    <property type="protein sequence ID" value="MCB7386054.1"/>
    <property type="molecule type" value="Genomic_DNA"/>
</dbReference>
<dbReference type="Proteomes" id="UP001299546">
    <property type="component" value="Unassembled WGS sequence"/>
</dbReference>
<dbReference type="RefSeq" id="WP_066732183.1">
    <property type="nucleotide sequence ID" value="NZ_JAJCIQ010000001.1"/>
</dbReference>
<proteinExistence type="predicted"/>
<accession>A0ABS8DCA6</accession>
<dbReference type="InterPro" id="IPR014997">
    <property type="entry name" value="DUF1847"/>
</dbReference>
<reference evidence="1 2" key="1">
    <citation type="submission" date="2021-10" db="EMBL/GenBank/DDBJ databases">
        <title>Collection of gut derived symbiotic bacterial strains cultured from healthy donors.</title>
        <authorList>
            <person name="Lin H."/>
            <person name="Littmann E."/>
            <person name="Kohout C."/>
            <person name="Pamer E.G."/>
        </authorList>
    </citation>
    <scope>NUCLEOTIDE SEQUENCE [LARGE SCALE GENOMIC DNA]</scope>
    <source>
        <strain evidence="1 2">DFI.1.165</strain>
    </source>
</reference>
<name>A0ABS8DCA6_9FIRM</name>
<keyword evidence="2" id="KW-1185">Reference proteome</keyword>
<sequence>MSDNLTRSCIDCAVTNCDKQDKTYPAFCLTTNNKNEKVLQEALELYKEEENHEVMINAADVEAEFYGMMTRVEEIVEFSKRMGFKKLGIATCVGLINESRILAKILRKNGFEVFGAACKAGAVEKTAVGIKESCEKVGKNMCNPIYQAKRLNAENTEFNIVMGLCVGHDSLFYKHSDALVTTLVTKDRVLGHNPAAALYTANSYYRKLLEE</sequence>
<organism evidence="1 2">
    <name type="scientific">Bariatricus massiliensis</name>
    <dbReference type="NCBI Taxonomy" id="1745713"/>
    <lineage>
        <taxon>Bacteria</taxon>
        <taxon>Bacillati</taxon>
        <taxon>Bacillota</taxon>
        <taxon>Clostridia</taxon>
        <taxon>Lachnospirales</taxon>
        <taxon>Lachnospiraceae</taxon>
        <taxon>Bariatricus</taxon>
    </lineage>
</organism>
<evidence type="ECO:0000313" key="2">
    <source>
        <dbReference type="Proteomes" id="UP001299546"/>
    </source>
</evidence>